<name>A0ABQ7QB87_PLUXY</name>
<dbReference type="Proteomes" id="UP000823941">
    <property type="component" value="Chromosome 17"/>
</dbReference>
<evidence type="ECO:0000313" key="1">
    <source>
        <dbReference type="EMBL" id="KAG7302492.1"/>
    </source>
</evidence>
<accession>A0ABQ7QB87</accession>
<protein>
    <submittedName>
        <fullName evidence="1">Uncharacterized protein</fullName>
    </submittedName>
</protein>
<evidence type="ECO:0000313" key="2">
    <source>
        <dbReference type="Proteomes" id="UP000823941"/>
    </source>
</evidence>
<gene>
    <name evidence="1" type="ORF">JYU34_012404</name>
</gene>
<dbReference type="EMBL" id="JAHIBW010000017">
    <property type="protein sequence ID" value="KAG7302492.1"/>
    <property type="molecule type" value="Genomic_DNA"/>
</dbReference>
<reference evidence="1 2" key="1">
    <citation type="submission" date="2021-06" db="EMBL/GenBank/DDBJ databases">
        <title>A haploid diamondback moth (Plutella xylostella L.) genome assembly resolves 31 chromosomes and identifies a diamide resistance mutation.</title>
        <authorList>
            <person name="Ward C.M."/>
            <person name="Perry K.D."/>
            <person name="Baker G."/>
            <person name="Powis K."/>
            <person name="Heckel D.G."/>
            <person name="Baxter S.W."/>
        </authorList>
    </citation>
    <scope>NUCLEOTIDE SEQUENCE [LARGE SCALE GENOMIC DNA]</scope>
    <source>
        <strain evidence="1 2">LV</strain>
        <tissue evidence="1">Single pupa</tissue>
    </source>
</reference>
<proteinExistence type="predicted"/>
<comment type="caution">
    <text evidence="1">The sequence shown here is derived from an EMBL/GenBank/DDBJ whole genome shotgun (WGS) entry which is preliminary data.</text>
</comment>
<sequence length="75" mass="8513">MEDTIKAVTQPKNFRSNLTSSFVTDTVRVYCVSSTRCGMGDGQLHNAGEAWCRWCWDQEVDTKRPPVDTVDHCEC</sequence>
<keyword evidence="2" id="KW-1185">Reference proteome</keyword>
<organism evidence="1 2">
    <name type="scientific">Plutella xylostella</name>
    <name type="common">Diamondback moth</name>
    <name type="synonym">Plutella maculipennis</name>
    <dbReference type="NCBI Taxonomy" id="51655"/>
    <lineage>
        <taxon>Eukaryota</taxon>
        <taxon>Metazoa</taxon>
        <taxon>Ecdysozoa</taxon>
        <taxon>Arthropoda</taxon>
        <taxon>Hexapoda</taxon>
        <taxon>Insecta</taxon>
        <taxon>Pterygota</taxon>
        <taxon>Neoptera</taxon>
        <taxon>Endopterygota</taxon>
        <taxon>Lepidoptera</taxon>
        <taxon>Glossata</taxon>
        <taxon>Ditrysia</taxon>
        <taxon>Yponomeutoidea</taxon>
        <taxon>Plutellidae</taxon>
        <taxon>Plutella</taxon>
    </lineage>
</organism>